<dbReference type="EMBL" id="LK032047">
    <property type="protein sequence ID" value="CDY14749.1"/>
    <property type="molecule type" value="Genomic_DNA"/>
</dbReference>
<dbReference type="AlphaFoldDB" id="A0A078FPB6"/>
<evidence type="ECO:0000313" key="1">
    <source>
        <dbReference type="EMBL" id="CAF1870394.1"/>
    </source>
</evidence>
<dbReference type="InterPro" id="IPR012677">
    <property type="entry name" value="Nucleotide-bd_a/b_plait_sf"/>
</dbReference>
<dbReference type="EMBL" id="HG994368">
    <property type="protein sequence ID" value="CAF1870394.1"/>
    <property type="molecule type" value="Genomic_DNA"/>
</dbReference>
<dbReference type="Proteomes" id="UP001295469">
    <property type="component" value="Chromosome C04"/>
</dbReference>
<keyword evidence="3" id="KW-1185">Reference proteome</keyword>
<reference evidence="2" key="2">
    <citation type="submission" date="2014-06" db="EMBL/GenBank/DDBJ databases">
        <authorList>
            <person name="Genoscope - CEA"/>
        </authorList>
    </citation>
    <scope>NUCLEOTIDE SEQUENCE</scope>
</reference>
<dbReference type="Gene3D" id="3.30.70.330">
    <property type="match status" value="1"/>
</dbReference>
<dbReference type="SUPFAM" id="SSF54928">
    <property type="entry name" value="RNA-binding domain, RBD"/>
    <property type="match status" value="1"/>
</dbReference>
<reference evidence="1" key="3">
    <citation type="submission" date="2021-01" db="EMBL/GenBank/DDBJ databases">
        <authorList>
            <consortium name="Genoscope - CEA"/>
            <person name="William W."/>
        </authorList>
    </citation>
    <scope>NUCLEOTIDE SEQUENCE</scope>
</reference>
<organism evidence="2 3">
    <name type="scientific">Brassica napus</name>
    <name type="common">Rape</name>
    <dbReference type="NCBI Taxonomy" id="3708"/>
    <lineage>
        <taxon>Eukaryota</taxon>
        <taxon>Viridiplantae</taxon>
        <taxon>Streptophyta</taxon>
        <taxon>Embryophyta</taxon>
        <taxon>Tracheophyta</taxon>
        <taxon>Spermatophyta</taxon>
        <taxon>Magnoliopsida</taxon>
        <taxon>eudicotyledons</taxon>
        <taxon>Gunneridae</taxon>
        <taxon>Pentapetalae</taxon>
        <taxon>rosids</taxon>
        <taxon>malvids</taxon>
        <taxon>Brassicales</taxon>
        <taxon>Brassicaceae</taxon>
        <taxon>Brassiceae</taxon>
        <taxon>Brassica</taxon>
    </lineage>
</organism>
<dbReference type="Proteomes" id="UP000028999">
    <property type="component" value="Unassembled WGS sequence"/>
</dbReference>
<dbReference type="InterPro" id="IPR035979">
    <property type="entry name" value="RBD_domain_sf"/>
</dbReference>
<protein>
    <submittedName>
        <fullName evidence="1">(rape) hypothetical protein</fullName>
    </submittedName>
    <submittedName>
        <fullName evidence="2">BnaC04g47460D protein</fullName>
    </submittedName>
</protein>
<evidence type="ECO:0000313" key="3">
    <source>
        <dbReference type="Proteomes" id="UP000028999"/>
    </source>
</evidence>
<name>A0A078FPB6_BRANA</name>
<dbReference type="GO" id="GO:0008143">
    <property type="term" value="F:poly(A) binding"/>
    <property type="evidence" value="ECO:0000318"/>
    <property type="project" value="GO_Central"/>
</dbReference>
<reference evidence="2 3" key="1">
    <citation type="journal article" date="2014" name="Science">
        <title>Plant genetics. Early allopolyploid evolution in the post-Neolithic Brassica napus oilseed genome.</title>
        <authorList>
            <person name="Chalhoub B."/>
            <person name="Denoeud F."/>
            <person name="Liu S."/>
            <person name="Parkin I.A."/>
            <person name="Tang H."/>
            <person name="Wang X."/>
            <person name="Chiquet J."/>
            <person name="Belcram H."/>
            <person name="Tong C."/>
            <person name="Samans B."/>
            <person name="Correa M."/>
            <person name="Da Silva C."/>
            <person name="Just J."/>
            <person name="Falentin C."/>
            <person name="Koh C.S."/>
            <person name="Le Clainche I."/>
            <person name="Bernard M."/>
            <person name="Bento P."/>
            <person name="Noel B."/>
            <person name="Labadie K."/>
            <person name="Alberti A."/>
            <person name="Charles M."/>
            <person name="Arnaud D."/>
            <person name="Guo H."/>
            <person name="Daviaud C."/>
            <person name="Alamery S."/>
            <person name="Jabbari K."/>
            <person name="Zhao M."/>
            <person name="Edger P.P."/>
            <person name="Chelaifa H."/>
            <person name="Tack D."/>
            <person name="Lassalle G."/>
            <person name="Mestiri I."/>
            <person name="Schnel N."/>
            <person name="Le Paslier M.C."/>
            <person name="Fan G."/>
            <person name="Renault V."/>
            <person name="Bayer P.E."/>
            <person name="Golicz A.A."/>
            <person name="Manoli S."/>
            <person name="Lee T.H."/>
            <person name="Thi V.H."/>
            <person name="Chalabi S."/>
            <person name="Hu Q."/>
            <person name="Fan C."/>
            <person name="Tollenaere R."/>
            <person name="Lu Y."/>
            <person name="Battail C."/>
            <person name="Shen J."/>
            <person name="Sidebottom C.H."/>
            <person name="Wang X."/>
            <person name="Canaguier A."/>
            <person name="Chauveau A."/>
            <person name="Berard A."/>
            <person name="Deniot G."/>
            <person name="Guan M."/>
            <person name="Liu Z."/>
            <person name="Sun F."/>
            <person name="Lim Y.P."/>
            <person name="Lyons E."/>
            <person name="Town C.D."/>
            <person name="Bancroft I."/>
            <person name="Wang X."/>
            <person name="Meng J."/>
            <person name="Ma J."/>
            <person name="Pires J.C."/>
            <person name="King G.J."/>
            <person name="Brunel D."/>
            <person name="Delourme R."/>
            <person name="Renard M."/>
            <person name="Aury J.M."/>
            <person name="Adams K.L."/>
            <person name="Batley J."/>
            <person name="Snowdon R.J."/>
            <person name="Tost J."/>
            <person name="Edwards D."/>
            <person name="Zhou Y."/>
            <person name="Hua W."/>
            <person name="Sharpe A.G."/>
            <person name="Paterson A.H."/>
            <person name="Guan C."/>
            <person name="Wincker P."/>
        </authorList>
    </citation>
    <scope>NUCLEOTIDE SEQUENCE [LARGE SCALE GENOMIC DNA]</scope>
    <source>
        <strain evidence="3">cv. Darmor-bzh</strain>
    </source>
</reference>
<accession>A0A078FPB6</accession>
<dbReference type="STRING" id="3708.A0A078FPB6"/>
<dbReference type="PaxDb" id="3708-A0A078FPB6"/>
<sequence length="230" mass="25748">MDVYTILKSATGGFESEAAEKDFVDKCRGKPSYNFCGDDTCLPEDDIKKELINHFNSCGEVLSVIVPKDPESPNLNRRAVVILLGHGAEEKALQLNGTDIGGWNALVKVEPEQEDEESSRYRSSLIDELMNDPKFWYGVSVRGYDTSLPTNIYFSRQEEEARALDLHGTKVGGFKLDISRVPSVLSNRPLGNGQIRLGYTVPAHMIEFAGKTDDEIEDKVIAFKKQRRFI</sequence>
<gene>
    <name evidence="2" type="primary">BnaC04g47460D</name>
    <name evidence="1" type="ORF">DARMORV10_C04P68620.1</name>
    <name evidence="2" type="ORF">GSBRNA2T00084599001</name>
</gene>
<dbReference type="Gramene" id="CDY14749">
    <property type="protein sequence ID" value="CDY14749"/>
    <property type="gene ID" value="GSBRNA2T00084599001"/>
</dbReference>
<dbReference type="OMA" id="NDPKFWY"/>
<proteinExistence type="predicted"/>
<evidence type="ECO:0000313" key="2">
    <source>
        <dbReference type="EMBL" id="CDY14749.1"/>
    </source>
</evidence>